<proteinExistence type="predicted"/>
<evidence type="ECO:0000313" key="2">
    <source>
        <dbReference type="EMBL" id="MPL62316.1"/>
    </source>
</evidence>
<dbReference type="AlphaFoldDB" id="A0A644T5V0"/>
<dbReference type="Gene3D" id="2.60.40.10">
    <property type="entry name" value="Immunoglobulins"/>
    <property type="match status" value="1"/>
</dbReference>
<accession>A0A644T5V0</accession>
<keyword evidence="1" id="KW-0472">Membrane</keyword>
<reference evidence="2" key="1">
    <citation type="submission" date="2019-08" db="EMBL/GenBank/DDBJ databases">
        <authorList>
            <person name="Kucharzyk K."/>
            <person name="Murdoch R.W."/>
            <person name="Higgins S."/>
            <person name="Loffler F."/>
        </authorList>
    </citation>
    <scope>NUCLEOTIDE SEQUENCE</scope>
</reference>
<gene>
    <name evidence="2" type="ORF">SDC9_07930</name>
</gene>
<sequence>MQGTWRTRRKSIFIFIGSFLLLAFLVFKLYPYINPAPNCFDQEQNGDEDGIDCGGSCAMVCNDKVLPLEIRFTRFIESEENLYDLVAFVQNPNADKNIEGSILDYSFSLYDKAGSLIHTFYGTSSLPTGQAFPIIMQNIPISFAGTGNALSRISFDVSNLSRPWIRVDEIYKNSFFRVEDYLYEREKNNITQLTVYLQNTTRANFKNVPVRVLLNDDKGNAIAANETLIRDIGPGATTQLSFTWRIPLEIENPQVEVYPIVTPDTYIR</sequence>
<feature type="transmembrane region" description="Helical" evidence="1">
    <location>
        <begin position="12"/>
        <end position="33"/>
    </location>
</feature>
<evidence type="ECO:0000256" key="1">
    <source>
        <dbReference type="SAM" id="Phobius"/>
    </source>
</evidence>
<keyword evidence="1" id="KW-1133">Transmembrane helix</keyword>
<comment type="caution">
    <text evidence="2">The sequence shown here is derived from an EMBL/GenBank/DDBJ whole genome shotgun (WGS) entry which is preliminary data.</text>
</comment>
<name>A0A644T5V0_9ZZZZ</name>
<dbReference type="InterPro" id="IPR013783">
    <property type="entry name" value="Ig-like_fold"/>
</dbReference>
<organism evidence="2">
    <name type="scientific">bioreactor metagenome</name>
    <dbReference type="NCBI Taxonomy" id="1076179"/>
    <lineage>
        <taxon>unclassified sequences</taxon>
        <taxon>metagenomes</taxon>
        <taxon>ecological metagenomes</taxon>
    </lineage>
</organism>
<protein>
    <submittedName>
        <fullName evidence="2">Uncharacterized protein</fullName>
    </submittedName>
</protein>
<dbReference type="EMBL" id="VSSQ01000017">
    <property type="protein sequence ID" value="MPL62316.1"/>
    <property type="molecule type" value="Genomic_DNA"/>
</dbReference>
<keyword evidence="1" id="KW-0812">Transmembrane</keyword>